<feature type="compositionally biased region" description="Acidic residues" evidence="1">
    <location>
        <begin position="343"/>
        <end position="360"/>
    </location>
</feature>
<feature type="region of interest" description="Disordered" evidence="1">
    <location>
        <begin position="1"/>
        <end position="70"/>
    </location>
</feature>
<protein>
    <recommendedName>
        <fullName evidence="4">SRR1-like domain-containing protein</fullName>
    </recommendedName>
</protein>
<dbReference type="Proteomes" id="UP001642482">
    <property type="component" value="Unassembled WGS sequence"/>
</dbReference>
<evidence type="ECO:0008006" key="4">
    <source>
        <dbReference type="Google" id="ProtNLM"/>
    </source>
</evidence>
<reference evidence="2 3" key="1">
    <citation type="submission" date="2024-01" db="EMBL/GenBank/DDBJ databases">
        <authorList>
            <person name="Allen C."/>
            <person name="Tagirdzhanova G."/>
        </authorList>
    </citation>
    <scope>NUCLEOTIDE SEQUENCE [LARGE SCALE GENOMIC DNA]</scope>
</reference>
<sequence>MGCLAPRRRSPDRLPPSRTLSRSSSSTTLSAMMTLASNASTIVPDVQPAQGKPSKNDAASESSDSDSDEFAELKQCRAEMAIMANRVLALYDAGVPLFTREALRNLALQFDHHAGLRSGEKNATITVGGMDGRRVRLTTQSGAVSATAVHPDIVLVNVKPQIDYWTIEKLTGNALWHIRRFDTAKALLPLRISHIQEARYRDASGTISTSGSSTVAELASDLAHMSLSTADATPAKAPLPRARLGIDELQVSFHRHREEWEASDACQQLRETLFASLAPQLVPRGRATVRKVVAFACSSMTEEREGGSARHAVQHAMILTVRDVLEQVQAGTEGDGVSPASESDFETNLEADLTTDETTDETATKEATTNRKTARPITVECFAQDPAYDAADRTVLAMEGISVLEDPYGFLAVDETSVVISVAPSVPVRQIVADIARPAAMIWGRIVDEGAAGARSSSPLVDDMGGWSDPASSRVKQMIEADYAEFDFPHDPQNFGTVDGVALYVRTSPMQRPPSPPLTADQASWGSSLFQKLHRTLLCQPTSV</sequence>
<proteinExistence type="predicted"/>
<organism evidence="2 3">
    <name type="scientific">Sporothrix eucalyptigena</name>
    <dbReference type="NCBI Taxonomy" id="1812306"/>
    <lineage>
        <taxon>Eukaryota</taxon>
        <taxon>Fungi</taxon>
        <taxon>Dikarya</taxon>
        <taxon>Ascomycota</taxon>
        <taxon>Pezizomycotina</taxon>
        <taxon>Sordariomycetes</taxon>
        <taxon>Sordariomycetidae</taxon>
        <taxon>Ophiostomatales</taxon>
        <taxon>Ophiostomataceae</taxon>
        <taxon>Sporothrix</taxon>
    </lineage>
</organism>
<feature type="region of interest" description="Disordered" evidence="1">
    <location>
        <begin position="330"/>
        <end position="371"/>
    </location>
</feature>
<evidence type="ECO:0000313" key="3">
    <source>
        <dbReference type="Proteomes" id="UP001642482"/>
    </source>
</evidence>
<dbReference type="PANTHER" id="PTHR42080">
    <property type="entry name" value="SRR1 DOMAIN-CONTAINING PROTEIN"/>
    <property type="match status" value="1"/>
</dbReference>
<accession>A0ABP0AVY5</accession>
<feature type="compositionally biased region" description="Basic residues" evidence="1">
    <location>
        <begin position="1"/>
        <end position="10"/>
    </location>
</feature>
<keyword evidence="3" id="KW-1185">Reference proteome</keyword>
<name>A0ABP0AVY5_9PEZI</name>
<evidence type="ECO:0000256" key="1">
    <source>
        <dbReference type="SAM" id="MobiDB-lite"/>
    </source>
</evidence>
<feature type="compositionally biased region" description="Low complexity" evidence="1">
    <location>
        <begin position="16"/>
        <end position="37"/>
    </location>
</feature>
<dbReference type="PANTHER" id="PTHR42080:SF3">
    <property type="entry name" value="SRR1-LIKE DOMAIN-CONTAINING PROTEIN"/>
    <property type="match status" value="1"/>
</dbReference>
<comment type="caution">
    <text evidence="2">The sequence shown here is derived from an EMBL/GenBank/DDBJ whole genome shotgun (WGS) entry which is preliminary data.</text>
</comment>
<dbReference type="EMBL" id="CAWUHD010000007">
    <property type="protein sequence ID" value="CAK7211417.1"/>
    <property type="molecule type" value="Genomic_DNA"/>
</dbReference>
<evidence type="ECO:0000313" key="2">
    <source>
        <dbReference type="EMBL" id="CAK7211417.1"/>
    </source>
</evidence>
<gene>
    <name evidence="2" type="ORF">SEUCBS140593_001165</name>
</gene>